<reference evidence="1" key="1">
    <citation type="journal article" date="2014" name="Int. J. Syst. Evol. Microbiol.">
        <title>Complete genome sequence of Corynebacterium casei LMG S-19264T (=DSM 44701T), isolated from a smear-ripened cheese.</title>
        <authorList>
            <consortium name="US DOE Joint Genome Institute (JGI-PGF)"/>
            <person name="Walter F."/>
            <person name="Albersmeier A."/>
            <person name="Kalinowski J."/>
            <person name="Ruckert C."/>
        </authorList>
    </citation>
    <scope>NUCLEOTIDE SEQUENCE</scope>
    <source>
        <strain evidence="1">CGMCC 1.15322</strain>
    </source>
</reference>
<dbReference type="AlphaFoldDB" id="A0A916SQC2"/>
<reference evidence="1" key="2">
    <citation type="submission" date="2020-09" db="EMBL/GenBank/DDBJ databases">
        <authorList>
            <person name="Sun Q."/>
            <person name="Zhou Y."/>
        </authorList>
    </citation>
    <scope>NUCLEOTIDE SEQUENCE</scope>
    <source>
        <strain evidence="1">CGMCC 1.15322</strain>
    </source>
</reference>
<accession>A0A916SQC2</accession>
<evidence type="ECO:0000313" key="2">
    <source>
        <dbReference type="Proteomes" id="UP000620596"/>
    </source>
</evidence>
<comment type="caution">
    <text evidence="1">The sequence shown here is derived from an EMBL/GenBank/DDBJ whole genome shotgun (WGS) entry which is preliminary data.</text>
</comment>
<dbReference type="EMBL" id="BMIG01000013">
    <property type="protein sequence ID" value="GGB08122.1"/>
    <property type="molecule type" value="Genomic_DNA"/>
</dbReference>
<protein>
    <submittedName>
        <fullName evidence="1">Uncharacterized protein</fullName>
    </submittedName>
</protein>
<sequence length="105" mass="11723">MQEVELLCVQRGFCQQRAHADHTVERRAYLMAHGGQKRRLGAHRFFGDFTRSHQLGLARQQLFLGGAGPLAFVVGLQFFGAQALGHAVEGQHHFAHLAVGIEQHR</sequence>
<evidence type="ECO:0000313" key="1">
    <source>
        <dbReference type="EMBL" id="GGB08122.1"/>
    </source>
</evidence>
<name>A0A916SQC2_9BURK</name>
<proteinExistence type="predicted"/>
<gene>
    <name evidence="1" type="ORF">GCM10011496_31290</name>
</gene>
<keyword evidence="2" id="KW-1185">Reference proteome</keyword>
<organism evidence="1 2">
    <name type="scientific">Polaromonas eurypsychrophila</name>
    <dbReference type="NCBI Taxonomy" id="1614635"/>
    <lineage>
        <taxon>Bacteria</taxon>
        <taxon>Pseudomonadati</taxon>
        <taxon>Pseudomonadota</taxon>
        <taxon>Betaproteobacteria</taxon>
        <taxon>Burkholderiales</taxon>
        <taxon>Comamonadaceae</taxon>
        <taxon>Polaromonas</taxon>
    </lineage>
</organism>
<dbReference type="Proteomes" id="UP000620596">
    <property type="component" value="Unassembled WGS sequence"/>
</dbReference>